<organism evidence="2 3">
    <name type="scientific">Limulus polyphemus</name>
    <name type="common">Atlantic horseshoe crab</name>
    <dbReference type="NCBI Taxonomy" id="6850"/>
    <lineage>
        <taxon>Eukaryota</taxon>
        <taxon>Metazoa</taxon>
        <taxon>Ecdysozoa</taxon>
        <taxon>Arthropoda</taxon>
        <taxon>Chelicerata</taxon>
        <taxon>Merostomata</taxon>
        <taxon>Xiphosura</taxon>
        <taxon>Limulidae</taxon>
        <taxon>Limulus</taxon>
    </lineage>
</organism>
<feature type="signal peptide" evidence="1">
    <location>
        <begin position="1"/>
        <end position="20"/>
    </location>
</feature>
<feature type="chain" id="PRO_5045706614" evidence="1">
    <location>
        <begin position="21"/>
        <end position="129"/>
    </location>
</feature>
<gene>
    <name evidence="3" type="primary">LOC111087437</name>
</gene>
<sequence length="129" mass="14289">MMLNPFSATFYLLLTVVVIGETGQVADKVTPEVGDQADMRNGQSKSLLESLRIIQNLHEDVKDDRNTDIWKAFTPPPVVDPECHVKIEVCKTKRIPGRCTNLGGTVPACQTQNLLSLNEFTQCGQDFVV</sequence>
<keyword evidence="1" id="KW-0732">Signal</keyword>
<evidence type="ECO:0000313" key="2">
    <source>
        <dbReference type="Proteomes" id="UP000694941"/>
    </source>
</evidence>
<keyword evidence="2" id="KW-1185">Reference proteome</keyword>
<protein>
    <submittedName>
        <fullName evidence="3">Uncharacterized protein LOC111087437</fullName>
    </submittedName>
</protein>
<dbReference type="GeneID" id="111087437"/>
<accession>A0ABM1T1L4</accession>
<evidence type="ECO:0000256" key="1">
    <source>
        <dbReference type="SAM" id="SignalP"/>
    </source>
</evidence>
<reference evidence="3" key="1">
    <citation type="submission" date="2025-08" db="UniProtKB">
        <authorList>
            <consortium name="RefSeq"/>
        </authorList>
    </citation>
    <scope>IDENTIFICATION</scope>
    <source>
        <tissue evidence="3">Muscle</tissue>
    </source>
</reference>
<dbReference type="Proteomes" id="UP000694941">
    <property type="component" value="Unplaced"/>
</dbReference>
<proteinExistence type="predicted"/>
<evidence type="ECO:0000313" key="3">
    <source>
        <dbReference type="RefSeq" id="XP_022249770.1"/>
    </source>
</evidence>
<dbReference type="RefSeq" id="XP_022249770.1">
    <property type="nucleotide sequence ID" value="XM_022394062.1"/>
</dbReference>
<name>A0ABM1T1L4_LIMPO</name>